<organism evidence="1 2">
    <name type="scientific">Acinetobacter piscicola</name>
    <dbReference type="NCBI Taxonomy" id="2006115"/>
    <lineage>
        <taxon>Bacteria</taxon>
        <taxon>Pseudomonadati</taxon>
        <taxon>Pseudomonadota</taxon>
        <taxon>Gammaproteobacteria</taxon>
        <taxon>Moraxellales</taxon>
        <taxon>Moraxellaceae</taxon>
        <taxon>Acinetobacter</taxon>
    </lineage>
</organism>
<dbReference type="AlphaFoldDB" id="A0A7S6VW16"/>
<reference evidence="1 2" key="1">
    <citation type="submission" date="2020-02" db="EMBL/GenBank/DDBJ databases">
        <title>Tigecycline-resistant Acinetobacter species from pigs and migratory birds.</title>
        <authorList>
            <person name="Chen C."/>
            <person name="Sun J."/>
            <person name="Liao X.-P."/>
            <person name="Liu Y.-H."/>
        </authorList>
    </citation>
    <scope>NUCLEOTIDE SEQUENCE [LARGE SCALE GENOMIC DNA]</scope>
    <source>
        <strain evidence="1 2">YH12207_T</strain>
    </source>
</reference>
<sequence>MSEHLLIQGQVGNIDVLVDLPQGEVKAYAIVCHPHPLQGGTPQHKVPTLLTQIFNQHGCIVYRPYFRGLGQTEGIHDDGFGESDDILAVIQHIQSLHPRLNFYAGGFSFGAHVLAKCYVQLTDVQQPKQMILCGLPTARVRGIREYKTPNLNGDILLIHGEKDEITLLADLLIWATPQKHLITVLPGANHFFTGYLKQLNIAIARFLGGVSKSMLKQSRLNFDKIEKCE</sequence>
<dbReference type="GO" id="GO:0016787">
    <property type="term" value="F:hydrolase activity"/>
    <property type="evidence" value="ECO:0007669"/>
    <property type="project" value="UniProtKB-KW"/>
</dbReference>
<dbReference type="EMBL" id="CP048659">
    <property type="protein sequence ID" value="QOW45853.1"/>
    <property type="molecule type" value="Genomic_DNA"/>
</dbReference>
<dbReference type="SUPFAM" id="SSF53474">
    <property type="entry name" value="alpha/beta-Hydrolases"/>
    <property type="match status" value="1"/>
</dbReference>
<name>A0A7S6VW16_9GAMM</name>
<keyword evidence="2" id="KW-1185">Reference proteome</keyword>
<protein>
    <submittedName>
        <fullName evidence="1">Hydrolase</fullName>
    </submittedName>
</protein>
<gene>
    <name evidence="1" type="ORF">G0028_08075</name>
</gene>
<dbReference type="PANTHER" id="PTHR42103:SF2">
    <property type="entry name" value="AB HYDROLASE-1 DOMAIN-CONTAINING PROTEIN"/>
    <property type="match status" value="1"/>
</dbReference>
<proteinExistence type="predicted"/>
<dbReference type="RefSeq" id="WP_180097359.1">
    <property type="nucleotide sequence ID" value="NZ_CP048659.1"/>
</dbReference>
<evidence type="ECO:0000313" key="2">
    <source>
        <dbReference type="Proteomes" id="UP000593966"/>
    </source>
</evidence>
<dbReference type="PANTHER" id="PTHR42103">
    <property type="entry name" value="ALPHA/BETA-HYDROLASES SUPERFAMILY PROTEIN"/>
    <property type="match status" value="1"/>
</dbReference>
<keyword evidence="1" id="KW-0378">Hydrolase</keyword>
<accession>A0A7S6VW16</accession>
<dbReference type="Gene3D" id="3.40.50.1820">
    <property type="entry name" value="alpha/beta hydrolase"/>
    <property type="match status" value="1"/>
</dbReference>
<dbReference type="InterPro" id="IPR029058">
    <property type="entry name" value="AB_hydrolase_fold"/>
</dbReference>
<dbReference type="Proteomes" id="UP000593966">
    <property type="component" value="Chromosome"/>
</dbReference>
<evidence type="ECO:0000313" key="1">
    <source>
        <dbReference type="EMBL" id="QOW45853.1"/>
    </source>
</evidence>